<feature type="domain" description="GGDEF" evidence="3">
    <location>
        <begin position="296"/>
        <end position="429"/>
    </location>
</feature>
<dbReference type="PROSITE" id="PS50887">
    <property type="entry name" value="GGDEF"/>
    <property type="match status" value="1"/>
</dbReference>
<evidence type="ECO:0000259" key="2">
    <source>
        <dbReference type="PROSITE" id="PS50113"/>
    </source>
</evidence>
<evidence type="ECO:0000259" key="3">
    <source>
        <dbReference type="PROSITE" id="PS50887"/>
    </source>
</evidence>
<keyword evidence="5" id="KW-1185">Reference proteome</keyword>
<dbReference type="SMART" id="SM00086">
    <property type="entry name" value="PAC"/>
    <property type="match status" value="2"/>
</dbReference>
<dbReference type="SUPFAM" id="SSF55785">
    <property type="entry name" value="PYP-like sensor domain (PAS domain)"/>
    <property type="match status" value="2"/>
</dbReference>
<dbReference type="OrthoDB" id="2624050at2"/>
<dbReference type="Pfam" id="PF08448">
    <property type="entry name" value="PAS_4"/>
    <property type="match status" value="1"/>
</dbReference>
<dbReference type="InterPro" id="IPR043128">
    <property type="entry name" value="Rev_trsase/Diguanyl_cyclase"/>
</dbReference>
<dbReference type="Proteomes" id="UP000321901">
    <property type="component" value="Unassembled WGS sequence"/>
</dbReference>
<accession>A0A511ZA55</accession>
<proteinExistence type="predicted"/>
<dbReference type="Pfam" id="PF08447">
    <property type="entry name" value="PAS_3"/>
    <property type="match status" value="1"/>
</dbReference>
<feature type="domain" description="PAC" evidence="2">
    <location>
        <begin position="215"/>
        <end position="267"/>
    </location>
</feature>
<dbReference type="InterPro" id="IPR052155">
    <property type="entry name" value="Biofilm_reg_signaling"/>
</dbReference>
<dbReference type="InterPro" id="IPR013655">
    <property type="entry name" value="PAS_fold_3"/>
</dbReference>
<dbReference type="CDD" id="cd01949">
    <property type="entry name" value="GGDEF"/>
    <property type="match status" value="1"/>
</dbReference>
<dbReference type="EMBL" id="BJYL01000035">
    <property type="protein sequence ID" value="GEN84308.1"/>
    <property type="molecule type" value="Genomic_DNA"/>
</dbReference>
<dbReference type="SMART" id="SM00091">
    <property type="entry name" value="PAS"/>
    <property type="match status" value="1"/>
</dbReference>
<dbReference type="NCBIfam" id="TIGR00254">
    <property type="entry name" value="GGDEF"/>
    <property type="match status" value="1"/>
</dbReference>
<dbReference type="PANTHER" id="PTHR44757">
    <property type="entry name" value="DIGUANYLATE CYCLASE DGCP"/>
    <property type="match status" value="1"/>
</dbReference>
<feature type="domain" description="PAC" evidence="2">
    <location>
        <begin position="82"/>
        <end position="134"/>
    </location>
</feature>
<dbReference type="FunFam" id="3.30.70.270:FF:000001">
    <property type="entry name" value="Diguanylate cyclase domain protein"/>
    <property type="match status" value="1"/>
</dbReference>
<dbReference type="InterPro" id="IPR029787">
    <property type="entry name" value="Nucleotide_cyclase"/>
</dbReference>
<dbReference type="PROSITE" id="PS50112">
    <property type="entry name" value="PAS"/>
    <property type="match status" value="1"/>
</dbReference>
<evidence type="ECO:0000259" key="1">
    <source>
        <dbReference type="PROSITE" id="PS50112"/>
    </source>
</evidence>
<feature type="domain" description="PAS" evidence="1">
    <location>
        <begin position="142"/>
        <end position="197"/>
    </location>
</feature>
<dbReference type="InterPro" id="IPR001610">
    <property type="entry name" value="PAC"/>
</dbReference>
<dbReference type="InterPro" id="IPR000700">
    <property type="entry name" value="PAS-assoc_C"/>
</dbReference>
<dbReference type="Gene3D" id="3.30.70.270">
    <property type="match status" value="1"/>
</dbReference>
<dbReference type="SUPFAM" id="SSF55073">
    <property type="entry name" value="Nucleotide cyclase"/>
    <property type="match status" value="1"/>
</dbReference>
<evidence type="ECO:0000313" key="5">
    <source>
        <dbReference type="Proteomes" id="UP000321901"/>
    </source>
</evidence>
<dbReference type="CDD" id="cd00130">
    <property type="entry name" value="PAS"/>
    <property type="match status" value="1"/>
</dbReference>
<organism evidence="4 5">
    <name type="scientific">Sporosarcina luteola</name>
    <dbReference type="NCBI Taxonomy" id="582850"/>
    <lineage>
        <taxon>Bacteria</taxon>
        <taxon>Bacillati</taxon>
        <taxon>Bacillota</taxon>
        <taxon>Bacilli</taxon>
        <taxon>Bacillales</taxon>
        <taxon>Caryophanaceae</taxon>
        <taxon>Sporosarcina</taxon>
    </lineage>
</organism>
<dbReference type="InterPro" id="IPR000014">
    <property type="entry name" value="PAS"/>
</dbReference>
<dbReference type="InterPro" id="IPR013656">
    <property type="entry name" value="PAS_4"/>
</dbReference>
<evidence type="ECO:0008006" key="6">
    <source>
        <dbReference type="Google" id="ProtNLM"/>
    </source>
</evidence>
<dbReference type="InterPro" id="IPR000160">
    <property type="entry name" value="GGDEF_dom"/>
</dbReference>
<dbReference type="InterPro" id="IPR035965">
    <property type="entry name" value="PAS-like_dom_sf"/>
</dbReference>
<dbReference type="Gene3D" id="3.30.450.20">
    <property type="entry name" value="PAS domain"/>
    <property type="match status" value="2"/>
</dbReference>
<gene>
    <name evidence="4" type="ORF">SLU01_26200</name>
</gene>
<dbReference type="PROSITE" id="PS50113">
    <property type="entry name" value="PAC"/>
    <property type="match status" value="2"/>
</dbReference>
<dbReference type="AlphaFoldDB" id="A0A511ZA55"/>
<dbReference type="SMART" id="SM00267">
    <property type="entry name" value="GGDEF"/>
    <property type="match status" value="1"/>
</dbReference>
<dbReference type="NCBIfam" id="TIGR00229">
    <property type="entry name" value="sensory_box"/>
    <property type="match status" value="2"/>
</dbReference>
<protein>
    <recommendedName>
        <fullName evidence="6">Diguanylate cyclase</fullName>
    </recommendedName>
</protein>
<reference evidence="4 5" key="1">
    <citation type="submission" date="2019-07" db="EMBL/GenBank/DDBJ databases">
        <title>Whole genome shotgun sequence of Sporosarcina luteola NBRC 105378.</title>
        <authorList>
            <person name="Hosoyama A."/>
            <person name="Uohara A."/>
            <person name="Ohji S."/>
            <person name="Ichikawa N."/>
        </authorList>
    </citation>
    <scope>NUCLEOTIDE SEQUENCE [LARGE SCALE GENOMIC DNA]</scope>
    <source>
        <strain evidence="4 5">NBRC 105378</strain>
    </source>
</reference>
<name>A0A511ZA55_9BACL</name>
<dbReference type="PANTHER" id="PTHR44757:SF2">
    <property type="entry name" value="BIOFILM ARCHITECTURE MAINTENANCE PROTEIN MBAA"/>
    <property type="match status" value="1"/>
</dbReference>
<evidence type="ECO:0000313" key="4">
    <source>
        <dbReference type="EMBL" id="GEN84308.1"/>
    </source>
</evidence>
<comment type="caution">
    <text evidence="4">The sequence shown here is derived from an EMBL/GenBank/DDBJ whole genome shotgun (WGS) entry which is preliminary data.</text>
</comment>
<dbReference type="Pfam" id="PF00990">
    <property type="entry name" value="GGDEF"/>
    <property type="match status" value="1"/>
</dbReference>
<sequence length="429" mass="49080">MKNMDAVFLNQVLMNGIQDILLVIRVEDGDDLFYEFINQVAMDRIGLTEESVGKRLQEVHHAEDYRFFRSNHLQVIRSKREFVYEDAFRSPRGNLYYSETRLTPLFDDNGDVVHIVVLVHDITDKKLAEDELENSRIELLESRDQFRIIAENSTDLIVLINAEGNVDYISPSTEDLLGIEDKDFIERPYSDFVHPDDVMVLHFTVDDSAGDNRHMKQEYRMKNSDGDWVWFELHGSAVFNEQGEFIHFVAVSRDISSRVLYEDKLKHIAYHDVLTDLPNRRSFYNQLTEALTGEQGQVALFVLDIDHFKEINDGFGHDRGDQVIKEFASRLRDAVQDRGTVARLGGDEFAVILQNIKSLEEVVSVAEGILQSIREPWHFGGQVFSVTTSIGVAISPVDGEITNDAINKQADLALYKAKEAGRNCFRVNT</sequence>